<evidence type="ECO:0000256" key="1">
    <source>
        <dbReference type="SAM" id="MobiDB-lite"/>
    </source>
</evidence>
<evidence type="ECO:0000313" key="3">
    <source>
        <dbReference type="WBParaSite" id="snap_masked-unitig_24752-processed-gene-0.1-mRNA-1"/>
    </source>
</evidence>
<accession>A0A1I8JMC9</accession>
<feature type="region of interest" description="Disordered" evidence="1">
    <location>
        <begin position="199"/>
        <end position="231"/>
    </location>
</feature>
<protein>
    <submittedName>
        <fullName evidence="3">JADE2</fullName>
    </submittedName>
</protein>
<feature type="region of interest" description="Disordered" evidence="1">
    <location>
        <begin position="1"/>
        <end position="95"/>
    </location>
</feature>
<feature type="compositionally biased region" description="Low complexity" evidence="1">
    <location>
        <begin position="33"/>
        <end position="46"/>
    </location>
</feature>
<evidence type="ECO:0000313" key="2">
    <source>
        <dbReference type="Proteomes" id="UP000095280"/>
    </source>
</evidence>
<feature type="compositionally biased region" description="Basic and acidic residues" evidence="1">
    <location>
        <begin position="1"/>
        <end position="18"/>
    </location>
</feature>
<reference evidence="3" key="1">
    <citation type="submission" date="2016-11" db="UniProtKB">
        <authorList>
            <consortium name="WormBaseParasite"/>
        </authorList>
    </citation>
    <scope>IDENTIFICATION</scope>
</reference>
<dbReference type="Proteomes" id="UP000095280">
    <property type="component" value="Unplaced"/>
</dbReference>
<dbReference type="AlphaFoldDB" id="A0A1I8JMC9"/>
<name>A0A1I8JMC9_9PLAT</name>
<feature type="compositionally biased region" description="Basic residues" evidence="1">
    <location>
        <begin position="160"/>
        <end position="175"/>
    </location>
</feature>
<dbReference type="WBParaSite" id="snap_masked-unitig_24752-processed-gene-0.1-mRNA-1">
    <property type="protein sequence ID" value="snap_masked-unitig_24752-processed-gene-0.1-mRNA-1"/>
    <property type="gene ID" value="snap_masked-unitig_24752-processed-gene-0.1"/>
</dbReference>
<feature type="compositionally biased region" description="Polar residues" evidence="1">
    <location>
        <begin position="144"/>
        <end position="155"/>
    </location>
</feature>
<sequence>KLRDTPRGIRVSSTERWRLQQGVCSRQSEPEVGDSSSSGSEQSAVQEKSKQSARECRKRKKAALPDAGENRSTGGEGHRGAVPAAGQGSLQHRNSPGTFQRDLLVHVNTRSWILHQLKALFKRLDQKEITLEEARLELPKLRQQPPSSKLASTGNLAGRFCRRQRRPLGRLRGRRSRADNARLQPANCQQILPRWRRGGASASLSTSTSAATAAAFGGRRGGCSSAQSLPS</sequence>
<proteinExistence type="predicted"/>
<keyword evidence="2" id="KW-1185">Reference proteome</keyword>
<feature type="region of interest" description="Disordered" evidence="1">
    <location>
        <begin position="142"/>
        <end position="182"/>
    </location>
</feature>
<organism evidence="2 3">
    <name type="scientific">Macrostomum lignano</name>
    <dbReference type="NCBI Taxonomy" id="282301"/>
    <lineage>
        <taxon>Eukaryota</taxon>
        <taxon>Metazoa</taxon>
        <taxon>Spiralia</taxon>
        <taxon>Lophotrochozoa</taxon>
        <taxon>Platyhelminthes</taxon>
        <taxon>Rhabditophora</taxon>
        <taxon>Macrostomorpha</taxon>
        <taxon>Macrostomida</taxon>
        <taxon>Macrostomidae</taxon>
        <taxon>Macrostomum</taxon>
    </lineage>
</organism>